<gene>
    <name evidence="2" type="ORF">OIU79_011123</name>
</gene>
<dbReference type="InterPro" id="IPR036397">
    <property type="entry name" value="RNaseH_sf"/>
</dbReference>
<dbReference type="PANTHER" id="PTHR47723">
    <property type="entry name" value="OS05G0353850 PROTEIN"/>
    <property type="match status" value="1"/>
</dbReference>
<dbReference type="GO" id="GO:0003676">
    <property type="term" value="F:nucleic acid binding"/>
    <property type="evidence" value="ECO:0007669"/>
    <property type="project" value="InterPro"/>
</dbReference>
<evidence type="ECO:0000313" key="2">
    <source>
        <dbReference type="EMBL" id="KAJ6706627.1"/>
    </source>
</evidence>
<dbReference type="InterPro" id="IPR002156">
    <property type="entry name" value="RNaseH_domain"/>
</dbReference>
<keyword evidence="3" id="KW-1185">Reference proteome</keyword>
<dbReference type="InterPro" id="IPR012337">
    <property type="entry name" value="RNaseH-like_sf"/>
</dbReference>
<feature type="domain" description="RNase H type-1" evidence="1">
    <location>
        <begin position="133"/>
        <end position="263"/>
    </location>
</feature>
<reference evidence="2" key="1">
    <citation type="submission" date="2022-11" db="EMBL/GenBank/DDBJ databases">
        <authorList>
            <person name="Hyden B.L."/>
            <person name="Feng K."/>
            <person name="Yates T."/>
            <person name="Jawdy S."/>
            <person name="Smart L.B."/>
            <person name="Muchero W."/>
        </authorList>
    </citation>
    <scope>NUCLEOTIDE SEQUENCE</scope>
    <source>
        <tissue evidence="2">Shoot tip</tissue>
    </source>
</reference>
<dbReference type="Pfam" id="PF13456">
    <property type="entry name" value="RVT_3"/>
    <property type="match status" value="1"/>
</dbReference>
<dbReference type="SUPFAM" id="SSF53098">
    <property type="entry name" value="Ribonuclease H-like"/>
    <property type="match status" value="1"/>
</dbReference>
<protein>
    <recommendedName>
        <fullName evidence="1">RNase H type-1 domain-containing protein</fullName>
    </recommendedName>
</protein>
<organism evidence="2 3">
    <name type="scientific">Salix purpurea</name>
    <name type="common">Purple osier willow</name>
    <dbReference type="NCBI Taxonomy" id="77065"/>
    <lineage>
        <taxon>Eukaryota</taxon>
        <taxon>Viridiplantae</taxon>
        <taxon>Streptophyta</taxon>
        <taxon>Embryophyta</taxon>
        <taxon>Tracheophyta</taxon>
        <taxon>Spermatophyta</taxon>
        <taxon>Magnoliopsida</taxon>
        <taxon>eudicotyledons</taxon>
        <taxon>Gunneridae</taxon>
        <taxon>Pentapetalae</taxon>
        <taxon>rosids</taxon>
        <taxon>fabids</taxon>
        <taxon>Malpighiales</taxon>
        <taxon>Salicaceae</taxon>
        <taxon>Saliceae</taxon>
        <taxon>Salix</taxon>
    </lineage>
</organism>
<dbReference type="Gene3D" id="3.30.420.10">
    <property type="entry name" value="Ribonuclease H-like superfamily/Ribonuclease H"/>
    <property type="match status" value="1"/>
</dbReference>
<sequence>MIRLGTGDVSIWYDKWLEFGKLASILPVVNISDTDMLVKDLWDDGQWNLESLSTVIPNDIRFGILAVPIPRDQNLKDCVVWENSMVGTYTPPILGDVWLRRNIWRMASDSHMAWGEDMKVTKETIQILWQRPPWDFVKINVDGSSLGNPGRIGAGGLIRASTGNFLVGFTIFAGVACNLLPELLAIAKGLKLAWDRGYRKIICHSDSKDALRLLTANQVGFHKYRALIFEIRELLRRDWTVRIEHTFREANFCADFMEKFATSCDDGLMIWDEPPQGLQQFLLADNMGISFPRIV</sequence>
<reference evidence="2" key="2">
    <citation type="journal article" date="2023" name="Int. J. Mol. Sci.">
        <title>De Novo Assembly and Annotation of 11 Diverse Shrub Willow (Salix) Genomes Reveals Novel Gene Organization in Sex-Linked Regions.</title>
        <authorList>
            <person name="Hyden B."/>
            <person name="Feng K."/>
            <person name="Yates T.B."/>
            <person name="Jawdy S."/>
            <person name="Cereghino C."/>
            <person name="Smart L.B."/>
            <person name="Muchero W."/>
        </authorList>
    </citation>
    <scope>NUCLEOTIDE SEQUENCE</scope>
    <source>
        <tissue evidence="2">Shoot tip</tissue>
    </source>
</reference>
<dbReference type="OrthoDB" id="1741277at2759"/>
<dbReference type="InterPro" id="IPR053151">
    <property type="entry name" value="RNase_H-like"/>
</dbReference>
<dbReference type="PANTHER" id="PTHR47723:SF19">
    <property type="entry name" value="POLYNUCLEOTIDYL TRANSFERASE, RIBONUCLEASE H-LIKE SUPERFAMILY PROTEIN"/>
    <property type="match status" value="1"/>
</dbReference>
<accession>A0A9Q0QHV8</accession>
<dbReference type="InterPro" id="IPR044730">
    <property type="entry name" value="RNase_H-like_dom_plant"/>
</dbReference>
<dbReference type="GO" id="GO:0004523">
    <property type="term" value="F:RNA-DNA hybrid ribonuclease activity"/>
    <property type="evidence" value="ECO:0007669"/>
    <property type="project" value="InterPro"/>
</dbReference>
<dbReference type="CDD" id="cd06222">
    <property type="entry name" value="RNase_H_like"/>
    <property type="match status" value="1"/>
</dbReference>
<name>A0A9Q0QHV8_SALPP</name>
<dbReference type="AlphaFoldDB" id="A0A9Q0QHV8"/>
<dbReference type="EMBL" id="JAPFFK010000016">
    <property type="protein sequence ID" value="KAJ6706627.1"/>
    <property type="molecule type" value="Genomic_DNA"/>
</dbReference>
<evidence type="ECO:0000259" key="1">
    <source>
        <dbReference type="PROSITE" id="PS50879"/>
    </source>
</evidence>
<comment type="caution">
    <text evidence="2">The sequence shown here is derived from an EMBL/GenBank/DDBJ whole genome shotgun (WGS) entry which is preliminary data.</text>
</comment>
<dbReference type="PROSITE" id="PS50879">
    <property type="entry name" value="RNASE_H_1"/>
    <property type="match status" value="1"/>
</dbReference>
<proteinExistence type="predicted"/>
<dbReference type="Proteomes" id="UP001151532">
    <property type="component" value="Chromosome 3"/>
</dbReference>
<evidence type="ECO:0000313" key="3">
    <source>
        <dbReference type="Proteomes" id="UP001151532"/>
    </source>
</evidence>